<proteinExistence type="inferred from homology"/>
<dbReference type="Pfam" id="PF01370">
    <property type="entry name" value="Epimerase"/>
    <property type="match status" value="1"/>
</dbReference>
<dbReference type="SUPFAM" id="SSF51735">
    <property type="entry name" value="NAD(P)-binding Rossmann-fold domains"/>
    <property type="match status" value="1"/>
</dbReference>
<dbReference type="PANTHER" id="PTHR10366:SF564">
    <property type="entry name" value="STEROL-4-ALPHA-CARBOXYLATE 3-DEHYDROGENASE, DECARBOXYLATING"/>
    <property type="match status" value="1"/>
</dbReference>
<keyword evidence="5" id="KW-1185">Reference proteome</keyword>
<dbReference type="PANTHER" id="PTHR10366">
    <property type="entry name" value="NAD DEPENDENT EPIMERASE/DEHYDRATASE"/>
    <property type="match status" value="1"/>
</dbReference>
<dbReference type="InterPro" id="IPR001509">
    <property type="entry name" value="Epimerase_deHydtase"/>
</dbReference>
<dbReference type="EMBL" id="JAZAVJ010000044">
    <property type="protein sequence ID" value="KAK7418765.1"/>
    <property type="molecule type" value="Genomic_DNA"/>
</dbReference>
<comment type="caution">
    <text evidence="4">The sequence shown here is derived from an EMBL/GenBank/DDBJ whole genome shotgun (WGS) entry which is preliminary data.</text>
</comment>
<gene>
    <name evidence="4" type="ORF">QQX98_003783</name>
</gene>
<reference evidence="4 5" key="1">
    <citation type="journal article" date="2025" name="Microbiol. Resour. Announc.">
        <title>Draft genome sequences for Neonectria magnoliae and Neonectria punicea, canker pathogens of Liriodendron tulipifera and Acer saccharum in West Virginia.</title>
        <authorList>
            <person name="Petronek H.M."/>
            <person name="Kasson M.T."/>
            <person name="Metheny A.M."/>
            <person name="Stauder C.M."/>
            <person name="Lovett B."/>
            <person name="Lynch S.C."/>
            <person name="Garnas J.R."/>
            <person name="Kasson L.R."/>
            <person name="Stajich J.E."/>
        </authorList>
    </citation>
    <scope>NUCLEOTIDE SEQUENCE [LARGE SCALE GENOMIC DNA]</scope>
    <source>
        <strain evidence="4 5">NRRL 64653</strain>
    </source>
</reference>
<evidence type="ECO:0000313" key="4">
    <source>
        <dbReference type="EMBL" id="KAK7418765.1"/>
    </source>
</evidence>
<evidence type="ECO:0000313" key="5">
    <source>
        <dbReference type="Proteomes" id="UP001498476"/>
    </source>
</evidence>
<name>A0ABR1HCA7_9HYPO</name>
<accession>A0ABR1HCA7</accession>
<sequence>MDLKASQTILVTGANGYVFLHVIHHLLQQGYQVRGTVRSEKAANKVRAALPQYYGTKLTTVLVKDLSDPQCYHGAFDESTTGVIHVASPVHGQCEDNIRDLLDPAIKGATGILSAASQLASPSFRRVVHVSSFAAMVDVSKGLRPGYVYTEADWNPTSFEEAAVEKDHVALYVASKALSERAVWDWMTEHKPSFDVVCVNPSMILGPHLDEIDSMETLASTAALLWSLVDAPSIPPLEFAGYVDVRNTAAMLTATFEVPEASGQRFLAAAHVDWQTAADLARKRLPEVDKNRIPVGNPGTGEEAALEHIYQVDGTKIVQVLGVKYRPLEETVIDSLKQFFKVDAKSKDRKIASSDSQ</sequence>
<evidence type="ECO:0000259" key="3">
    <source>
        <dbReference type="Pfam" id="PF01370"/>
    </source>
</evidence>
<dbReference type="InterPro" id="IPR050425">
    <property type="entry name" value="NAD(P)_dehydrat-like"/>
</dbReference>
<organism evidence="4 5">
    <name type="scientific">Neonectria punicea</name>
    <dbReference type="NCBI Taxonomy" id="979145"/>
    <lineage>
        <taxon>Eukaryota</taxon>
        <taxon>Fungi</taxon>
        <taxon>Dikarya</taxon>
        <taxon>Ascomycota</taxon>
        <taxon>Pezizomycotina</taxon>
        <taxon>Sordariomycetes</taxon>
        <taxon>Hypocreomycetidae</taxon>
        <taxon>Hypocreales</taxon>
        <taxon>Nectriaceae</taxon>
        <taxon>Neonectria</taxon>
    </lineage>
</organism>
<protein>
    <recommendedName>
        <fullName evidence="3">NAD-dependent epimerase/dehydratase domain-containing protein</fullName>
    </recommendedName>
</protein>
<comment type="similarity">
    <text evidence="2">Belongs to the NAD(P)-dependent epimerase/dehydratase family. Dihydroflavonol-4-reductase subfamily.</text>
</comment>
<dbReference type="Gene3D" id="3.40.50.720">
    <property type="entry name" value="NAD(P)-binding Rossmann-like Domain"/>
    <property type="match status" value="1"/>
</dbReference>
<evidence type="ECO:0000256" key="2">
    <source>
        <dbReference type="ARBA" id="ARBA00023445"/>
    </source>
</evidence>
<dbReference type="Proteomes" id="UP001498476">
    <property type="component" value="Unassembled WGS sequence"/>
</dbReference>
<dbReference type="InterPro" id="IPR036291">
    <property type="entry name" value="NAD(P)-bd_dom_sf"/>
</dbReference>
<evidence type="ECO:0000256" key="1">
    <source>
        <dbReference type="ARBA" id="ARBA00023002"/>
    </source>
</evidence>
<keyword evidence="1" id="KW-0560">Oxidoreductase</keyword>
<feature type="domain" description="NAD-dependent epimerase/dehydratase" evidence="3">
    <location>
        <begin position="9"/>
        <end position="210"/>
    </location>
</feature>